<reference evidence="2 3" key="1">
    <citation type="journal article" date="2019" name="Int. J. Syst. Evol. Microbiol.">
        <title>Lactobacillus salitolerans sp. nov., a novel lactic acid bacterium isolated from spent mushroom substrates.</title>
        <authorList>
            <person name="Tohno M."/>
            <person name="Tanizawa Y."/>
            <person name="Kojima Y."/>
            <person name="Sakamoto M."/>
            <person name="Nakamura Y."/>
            <person name="Ohkuma M."/>
            <person name="Kobayashi H."/>
        </authorList>
    </citation>
    <scope>NUCLEOTIDE SEQUENCE [LARGE SCALE GENOMIC DNA]</scope>
    <source>
        <strain evidence="2 3">YK43</strain>
    </source>
</reference>
<gene>
    <name evidence="2" type="primary">opuBC</name>
    <name evidence="2" type="ORF">LFYK43_19240</name>
</gene>
<dbReference type="InterPro" id="IPR007210">
    <property type="entry name" value="ABC_Gly_betaine_transp_sub-bd"/>
</dbReference>
<dbReference type="AlphaFoldDB" id="A0A401IVC8"/>
<feature type="domain" description="ABC-type glycine betaine transport system substrate-binding" evidence="1">
    <location>
        <begin position="39"/>
        <end position="306"/>
    </location>
</feature>
<dbReference type="Gene3D" id="3.40.190.120">
    <property type="entry name" value="Osmoprotection protein (prox), domain 2"/>
    <property type="match status" value="1"/>
</dbReference>
<comment type="caution">
    <text evidence="2">The sequence shown here is derived from an EMBL/GenBank/DDBJ whole genome shotgun (WGS) entry which is preliminary data.</text>
</comment>
<dbReference type="SUPFAM" id="SSF53850">
    <property type="entry name" value="Periplasmic binding protein-like II"/>
    <property type="match status" value="1"/>
</dbReference>
<sequence length="311" mass="35252">MQNISSLLRRTVGLVLSILMLVTLAACHFPGLNDTSRGTIRIAAQSTTEGEILAEVIKQLIVHDTDYQASVISNLESGNMTFAALKRGDADVSAVRYTGTDLETVMDQKYDRSQSSKQINQHVFNYFQQHYKMTYFPTYGFADKYVWLVTPQYAKAHNLQNVSDLKPLASQMKVGIDSTWEHRQGDGYQDFKKVYGYSFGKLHTMESGLFYTAVHNGSMDAVLGESTAGRISAYHLKILQDDQKFFPPYDCSPVVTNQALKKYPRLKPVINKLTGKISLQEMQRLNYEVENGIKEPAEVARTFLQQHDYFE</sequence>
<dbReference type="EMBL" id="BFFP01000036">
    <property type="protein sequence ID" value="GBG95465.1"/>
    <property type="molecule type" value="Genomic_DNA"/>
</dbReference>
<dbReference type="OrthoDB" id="9801163at2"/>
<dbReference type="GO" id="GO:0022857">
    <property type="term" value="F:transmembrane transporter activity"/>
    <property type="evidence" value="ECO:0007669"/>
    <property type="project" value="InterPro"/>
</dbReference>
<evidence type="ECO:0000259" key="1">
    <source>
        <dbReference type="Pfam" id="PF04069"/>
    </source>
</evidence>
<accession>A0A401IVC8</accession>
<dbReference type="Gene3D" id="3.40.190.10">
    <property type="entry name" value="Periplasmic binding protein-like II"/>
    <property type="match status" value="1"/>
</dbReference>
<dbReference type="Pfam" id="PF04069">
    <property type="entry name" value="OpuAC"/>
    <property type="match status" value="1"/>
</dbReference>
<keyword evidence="3" id="KW-1185">Reference proteome</keyword>
<organism evidence="2 3">
    <name type="scientific">Ligilactobacillus salitolerans</name>
    <dbReference type="NCBI Taxonomy" id="1808352"/>
    <lineage>
        <taxon>Bacteria</taxon>
        <taxon>Bacillati</taxon>
        <taxon>Bacillota</taxon>
        <taxon>Bacilli</taxon>
        <taxon>Lactobacillales</taxon>
        <taxon>Lactobacillaceae</taxon>
        <taxon>Ligilactobacillus</taxon>
    </lineage>
</organism>
<dbReference type="GO" id="GO:0043190">
    <property type="term" value="C:ATP-binding cassette (ABC) transporter complex"/>
    <property type="evidence" value="ECO:0007669"/>
    <property type="project" value="InterPro"/>
</dbReference>
<dbReference type="RefSeq" id="WP_124977794.1">
    <property type="nucleotide sequence ID" value="NZ_BFFP01000036.1"/>
</dbReference>
<dbReference type="Proteomes" id="UP000286848">
    <property type="component" value="Unassembled WGS sequence"/>
</dbReference>
<evidence type="ECO:0000313" key="3">
    <source>
        <dbReference type="Proteomes" id="UP000286848"/>
    </source>
</evidence>
<evidence type="ECO:0000313" key="2">
    <source>
        <dbReference type="EMBL" id="GBG95465.1"/>
    </source>
</evidence>
<name>A0A401IVC8_9LACO</name>
<protein>
    <submittedName>
        <fullName evidence="2">Glycine betaine/carnitine/choline ABC transporter substrate-binding protein</fullName>
    </submittedName>
</protein>
<proteinExistence type="predicted"/>